<protein>
    <submittedName>
        <fullName evidence="1">Uncharacterized protein</fullName>
    </submittedName>
</protein>
<accession>A0A017T7J0</accession>
<evidence type="ECO:0000313" key="2">
    <source>
        <dbReference type="Proteomes" id="UP000019678"/>
    </source>
</evidence>
<comment type="caution">
    <text evidence="1">The sequence shown here is derived from an EMBL/GenBank/DDBJ whole genome shotgun (WGS) entry which is preliminary data.</text>
</comment>
<organism evidence="1 2">
    <name type="scientific">Chondromyces apiculatus DSM 436</name>
    <dbReference type="NCBI Taxonomy" id="1192034"/>
    <lineage>
        <taxon>Bacteria</taxon>
        <taxon>Pseudomonadati</taxon>
        <taxon>Myxococcota</taxon>
        <taxon>Polyangia</taxon>
        <taxon>Polyangiales</taxon>
        <taxon>Polyangiaceae</taxon>
        <taxon>Chondromyces</taxon>
    </lineage>
</organism>
<proteinExistence type="predicted"/>
<dbReference type="AlphaFoldDB" id="A0A017T7J0"/>
<gene>
    <name evidence="1" type="ORF">CAP_3763</name>
</gene>
<dbReference type="EMBL" id="ASRX01000028">
    <property type="protein sequence ID" value="EYF04952.1"/>
    <property type="molecule type" value="Genomic_DNA"/>
</dbReference>
<dbReference type="Proteomes" id="UP000019678">
    <property type="component" value="Unassembled WGS sequence"/>
</dbReference>
<name>A0A017T7J0_9BACT</name>
<evidence type="ECO:0000313" key="1">
    <source>
        <dbReference type="EMBL" id="EYF04952.1"/>
    </source>
</evidence>
<sequence length="103" mass="11474">MIPIQKAHELGRRDLVTLDASATFESLVFMRNEVALYTVDGEEVEQDMVVVRTSAGDKAEFFMAMLHVSEADARALKEHTNGTDLEALLAYAEQHHDAAWAEP</sequence>
<keyword evidence="2" id="KW-1185">Reference proteome</keyword>
<reference evidence="1 2" key="1">
    <citation type="submission" date="2013-05" db="EMBL/GenBank/DDBJ databases">
        <title>Genome assembly of Chondromyces apiculatus DSM 436.</title>
        <authorList>
            <person name="Sharma G."/>
            <person name="Khatri I."/>
            <person name="Kaur C."/>
            <person name="Mayilraj S."/>
            <person name="Subramanian S."/>
        </authorList>
    </citation>
    <scope>NUCLEOTIDE SEQUENCE [LARGE SCALE GENOMIC DNA]</scope>
    <source>
        <strain evidence="1 2">DSM 436</strain>
    </source>
</reference>